<accession>A0A0F9A4U2</accession>
<sequence>VRENRRHLTIEVDPVGKAVVQARGLANRLPKPQEKAILNKWATASGLRHLIYI</sequence>
<dbReference type="EMBL" id="LAZR01044506">
    <property type="protein sequence ID" value="KKL04485.1"/>
    <property type="molecule type" value="Genomic_DNA"/>
</dbReference>
<proteinExistence type="predicted"/>
<evidence type="ECO:0000313" key="1">
    <source>
        <dbReference type="EMBL" id="KKL04485.1"/>
    </source>
</evidence>
<reference evidence="1" key="1">
    <citation type="journal article" date="2015" name="Nature">
        <title>Complex archaea that bridge the gap between prokaryotes and eukaryotes.</title>
        <authorList>
            <person name="Spang A."/>
            <person name="Saw J.H."/>
            <person name="Jorgensen S.L."/>
            <person name="Zaremba-Niedzwiedzka K."/>
            <person name="Martijn J."/>
            <person name="Lind A.E."/>
            <person name="van Eijk R."/>
            <person name="Schleper C."/>
            <person name="Guy L."/>
            <person name="Ettema T.J."/>
        </authorList>
    </citation>
    <scope>NUCLEOTIDE SEQUENCE</scope>
</reference>
<protein>
    <submittedName>
        <fullName evidence="1">Uncharacterized protein</fullName>
    </submittedName>
</protein>
<feature type="non-terminal residue" evidence="1">
    <location>
        <position position="1"/>
    </location>
</feature>
<name>A0A0F9A4U2_9ZZZZ</name>
<gene>
    <name evidence="1" type="ORF">LCGC14_2615620</name>
</gene>
<dbReference type="AlphaFoldDB" id="A0A0F9A4U2"/>
<comment type="caution">
    <text evidence="1">The sequence shown here is derived from an EMBL/GenBank/DDBJ whole genome shotgun (WGS) entry which is preliminary data.</text>
</comment>
<organism evidence="1">
    <name type="scientific">marine sediment metagenome</name>
    <dbReference type="NCBI Taxonomy" id="412755"/>
    <lineage>
        <taxon>unclassified sequences</taxon>
        <taxon>metagenomes</taxon>
        <taxon>ecological metagenomes</taxon>
    </lineage>
</organism>